<dbReference type="EMBL" id="FMID01000061">
    <property type="protein sequence ID" value="SCL76521.1"/>
    <property type="molecule type" value="Genomic_DNA"/>
</dbReference>
<keyword evidence="10" id="KW-0238">DNA-binding</keyword>
<dbReference type="GO" id="GO:0003677">
    <property type="term" value="F:DNA binding"/>
    <property type="evidence" value="ECO:0007669"/>
    <property type="project" value="UniProtKB-KW"/>
</dbReference>
<dbReference type="Proteomes" id="UP000184671">
    <property type="component" value="Unassembled WGS sequence"/>
</dbReference>
<dbReference type="InterPro" id="IPR040980">
    <property type="entry name" value="SWI2_SNF2"/>
</dbReference>
<evidence type="ECO:0000259" key="11">
    <source>
        <dbReference type="SMART" id="SM00487"/>
    </source>
</evidence>
<comment type="catalytic activity">
    <reaction evidence="1">
        <text>Endonucleolytic cleavage of DNA to give random double-stranded fragments with terminal 5'-phosphates, ATP is simultaneously hydrolyzed.</text>
        <dbReference type="EC" id="3.1.21.3"/>
    </reaction>
</comment>
<dbReference type="Pfam" id="PF11867">
    <property type="entry name" value="T1RH-like_C"/>
    <property type="match status" value="1"/>
</dbReference>
<dbReference type="PANTHER" id="PTHR30195:SF15">
    <property type="entry name" value="TYPE I RESTRICTION ENZYME HINDI ENDONUCLEASE SUBUNIT"/>
    <property type="match status" value="1"/>
</dbReference>
<keyword evidence="7" id="KW-0255">Endonuclease</keyword>
<keyword evidence="8 12" id="KW-0378">Hydrolase</keyword>
<dbReference type="OrthoDB" id="11429at2157"/>
<accession>A0A1M4MNL2</accession>
<evidence type="ECO:0000256" key="10">
    <source>
        <dbReference type="ARBA" id="ARBA00023125"/>
    </source>
</evidence>
<dbReference type="Pfam" id="PF18766">
    <property type="entry name" value="SWI2_SNF2"/>
    <property type="match status" value="1"/>
</dbReference>
<feature type="domain" description="Helicase ATP-binding" evidence="11">
    <location>
        <begin position="276"/>
        <end position="482"/>
    </location>
</feature>
<dbReference type="InterPro" id="IPR055180">
    <property type="entry name" value="HsdR_RecA-like_helicase_dom_2"/>
</dbReference>
<keyword evidence="6" id="KW-0680">Restriction system</keyword>
<evidence type="ECO:0000256" key="5">
    <source>
        <dbReference type="ARBA" id="ARBA00022741"/>
    </source>
</evidence>
<evidence type="ECO:0000256" key="8">
    <source>
        <dbReference type="ARBA" id="ARBA00022801"/>
    </source>
</evidence>
<dbReference type="SUPFAM" id="SSF52540">
    <property type="entry name" value="P-loop containing nucleoside triphosphate hydrolases"/>
    <property type="match status" value="1"/>
</dbReference>
<keyword evidence="4" id="KW-0540">Nuclease</keyword>
<dbReference type="CDD" id="cd18800">
    <property type="entry name" value="SF2_C_EcoR124I-like"/>
    <property type="match status" value="1"/>
</dbReference>
<dbReference type="InterPro" id="IPR021810">
    <property type="entry name" value="T1RH-like_C"/>
</dbReference>
<evidence type="ECO:0000256" key="3">
    <source>
        <dbReference type="ARBA" id="ARBA00012654"/>
    </source>
</evidence>
<name>A0A1M4MNL2_9EURY</name>
<dbReference type="InterPro" id="IPR007409">
    <property type="entry name" value="Restrct_endonuc_type1_HsdR_N"/>
</dbReference>
<evidence type="ECO:0000256" key="4">
    <source>
        <dbReference type="ARBA" id="ARBA00022722"/>
    </source>
</evidence>
<evidence type="ECO:0000313" key="12">
    <source>
        <dbReference type="EMBL" id="SCL76521.1"/>
    </source>
</evidence>
<sequence>MTWNEETYVEIPFCEQLARLGWEVRHLPAGAEPGESQRLSFREVIIEPELREALRAINPFLEDDQITEVITRLDTIPQTPLIEANIAATDLLLNNTTVHENRIDGTPSPTVRYIDFDHPENNRFLAARQFKVAVPGTTKHIIPDITLFVNGIPLIVIECKSPAIPEPIQEAVTQLRRYSNSRDTELPEGSNRLFTYNLCMIATSRETAKVSTIGGREEHYLEWKDPYPTPFSAINPDGQPPDSQQRLIHGMLAPARLLEILRNFTVFRENDQGKKIKIVARYQQYRAVQKILARLRSDQDPREKGGVVWHTQGSGKSLTMVFLIRAMRKDPILKKYKVVLITDRTDLERQLEETAATADEQVYTAGNIAELKALLQTDTSNVVMGMMQKFQEKGGKRVRKFPILNRSDKILLLIDEAHRTQASVLGANVEQALPNCTRIAFTGTPIMKPKAVRGGQRRRRTTTGIFGEYIDKYTIRESIEDGSTLQIIYEGRTSRDAVKDGRALDDLFEDMFKDHTEEEKEAIRKKYGTYRRVLEAPRRIEKIAADIIDHYRTNILPNGFKAQVVVSSRLAAVRYKEALDRALADAIADLEADAGTPGEDLETLRRIKTDVIISGSQNDEEIFKPYTNPQKHEAQIARFKKPLDADDPEKQDGLALLIVVDMLITGFDAPIEQVMYIDKRLVEHSLLQAIARVNRPASGKNCGYVVDYYGIGHHLKEALGVFADEDVEGAFDQLGDEIPKMREAYTRLLQFFAAADLNAVPESAAESSSYAGRTLDPLGNEYAINECVEYLADEEKRAEFLVLYKSFARKVDMILPDRRALDYVHPVKVIGFINTLAERRYRDRTLNLAGCGEKVRALIDDYVFSQGIDPKVPPVSITSDDFEKSLSSHRSNKAKASEMAHAIRYHISQRYDYDPEFYQTLSERLNDLLTAHEEDWDLLVEELRKFLEEVREGRQDVEHGLDPVIEMPFYDILVKEVYGSKDLSEKEREMAAGTTKDIVSMIQREIRKVDFWKKATEKQLLRRYIKEILLESRLPEILQKRNAITDRFIRLAEHLDAEFKHRVIL</sequence>
<dbReference type="Pfam" id="PF04313">
    <property type="entry name" value="HSDR_N"/>
    <property type="match status" value="1"/>
</dbReference>
<keyword evidence="9" id="KW-0067">ATP-binding</keyword>
<dbReference type="Gene3D" id="3.90.1570.50">
    <property type="match status" value="1"/>
</dbReference>
<dbReference type="CDD" id="cd18030">
    <property type="entry name" value="DEXHc_RE_I_HsdR"/>
    <property type="match status" value="1"/>
</dbReference>
<dbReference type="GO" id="GO:0009035">
    <property type="term" value="F:type I site-specific deoxyribonuclease activity"/>
    <property type="evidence" value="ECO:0007669"/>
    <property type="project" value="UniProtKB-EC"/>
</dbReference>
<dbReference type="PANTHER" id="PTHR30195">
    <property type="entry name" value="TYPE I SITE-SPECIFIC DEOXYRIBONUCLEASE PROTEIN SUBUNIT M AND R"/>
    <property type="match status" value="1"/>
</dbReference>
<dbReference type="GO" id="GO:0120545">
    <property type="term" value="F:nucleic acid conformation isomerase activity"/>
    <property type="evidence" value="ECO:0007669"/>
    <property type="project" value="UniProtKB-ARBA"/>
</dbReference>
<dbReference type="STRING" id="118126.L21_2455"/>
<evidence type="ECO:0000256" key="2">
    <source>
        <dbReference type="ARBA" id="ARBA00008598"/>
    </source>
</evidence>
<dbReference type="RefSeq" id="WP_074370724.1">
    <property type="nucleotide sequence ID" value="NZ_FMID01000061.1"/>
</dbReference>
<dbReference type="InterPro" id="IPR027417">
    <property type="entry name" value="P-loop_NTPase"/>
</dbReference>
<dbReference type="EC" id="3.1.21.3" evidence="3"/>
<dbReference type="Gene3D" id="3.40.50.300">
    <property type="entry name" value="P-loop containing nucleotide triphosphate hydrolases"/>
    <property type="match status" value="2"/>
</dbReference>
<dbReference type="Pfam" id="PF22679">
    <property type="entry name" value="T1R_D3-like"/>
    <property type="match status" value="1"/>
</dbReference>
<evidence type="ECO:0000313" key="13">
    <source>
        <dbReference type="Proteomes" id="UP000184671"/>
    </source>
</evidence>
<evidence type="ECO:0000256" key="9">
    <source>
        <dbReference type="ARBA" id="ARBA00022840"/>
    </source>
</evidence>
<dbReference type="InterPro" id="IPR014001">
    <property type="entry name" value="Helicase_ATP-bd"/>
</dbReference>
<evidence type="ECO:0000256" key="1">
    <source>
        <dbReference type="ARBA" id="ARBA00000851"/>
    </source>
</evidence>
<protein>
    <recommendedName>
        <fullName evidence="3">type I site-specific deoxyribonuclease</fullName>
        <ecNumber evidence="3">3.1.21.3</ecNumber>
    </recommendedName>
</protein>
<proteinExistence type="inferred from homology"/>
<organism evidence="12 13">
    <name type="scientific">Methanoculleus chikugoensis</name>
    <dbReference type="NCBI Taxonomy" id="118126"/>
    <lineage>
        <taxon>Archaea</taxon>
        <taxon>Methanobacteriati</taxon>
        <taxon>Methanobacteriota</taxon>
        <taxon>Stenosarchaea group</taxon>
        <taxon>Methanomicrobia</taxon>
        <taxon>Methanomicrobiales</taxon>
        <taxon>Methanomicrobiaceae</taxon>
        <taxon>Methanoculleus</taxon>
    </lineage>
</organism>
<dbReference type="AlphaFoldDB" id="A0A1M4MNL2"/>
<dbReference type="SMART" id="SM00487">
    <property type="entry name" value="DEXDc"/>
    <property type="match status" value="1"/>
</dbReference>
<dbReference type="InterPro" id="IPR051268">
    <property type="entry name" value="Type-I_R_enzyme_R_subunit"/>
</dbReference>
<evidence type="ECO:0000256" key="7">
    <source>
        <dbReference type="ARBA" id="ARBA00022759"/>
    </source>
</evidence>
<dbReference type="GO" id="GO:0005524">
    <property type="term" value="F:ATP binding"/>
    <property type="evidence" value="ECO:0007669"/>
    <property type="project" value="UniProtKB-KW"/>
</dbReference>
<dbReference type="InterPro" id="IPR004473">
    <property type="entry name" value="Restrct_endonuc_typeI_HsdR"/>
</dbReference>
<gene>
    <name evidence="12" type="primary">hsdR_1</name>
    <name evidence="12" type="ORF">L21_2455</name>
</gene>
<dbReference type="GO" id="GO:0009307">
    <property type="term" value="P:DNA restriction-modification system"/>
    <property type="evidence" value="ECO:0007669"/>
    <property type="project" value="UniProtKB-KW"/>
</dbReference>
<reference evidence="12 13" key="1">
    <citation type="submission" date="2016-08" db="EMBL/GenBank/DDBJ databases">
        <authorList>
            <person name="Seilhamer J.J."/>
        </authorList>
    </citation>
    <scope>NUCLEOTIDE SEQUENCE [LARGE SCALE GENOMIC DNA]</scope>
    <source>
        <strain evidence="12">L21-II-0</strain>
    </source>
</reference>
<keyword evidence="5" id="KW-0547">Nucleotide-binding</keyword>
<comment type="similarity">
    <text evidence="2">Belongs to the HsdR family.</text>
</comment>
<dbReference type="CDD" id="cd22332">
    <property type="entry name" value="HsdR_N"/>
    <property type="match status" value="1"/>
</dbReference>
<evidence type="ECO:0000256" key="6">
    <source>
        <dbReference type="ARBA" id="ARBA00022747"/>
    </source>
</evidence>
<dbReference type="NCBIfam" id="TIGR00348">
    <property type="entry name" value="hsdR"/>
    <property type="match status" value="1"/>
</dbReference>